<reference evidence="2 3" key="1">
    <citation type="submission" date="2014-12" db="EMBL/GenBank/DDBJ databases">
        <title>Draft genome sequences of 29 type strains of Enterococci.</title>
        <authorList>
            <person name="Zhong Z."/>
            <person name="Sun Z."/>
            <person name="Liu W."/>
            <person name="Zhang W."/>
            <person name="Zhang H."/>
        </authorList>
    </citation>
    <scope>NUCLEOTIDE SEQUENCE [LARGE SCALE GENOMIC DNA]</scope>
    <source>
        <strain evidence="2 3">DSM 22802</strain>
    </source>
</reference>
<evidence type="ECO:0000313" key="3">
    <source>
        <dbReference type="Proteomes" id="UP000183700"/>
    </source>
</evidence>
<dbReference type="STRING" id="319970.RV00_GL000677"/>
<keyword evidence="1" id="KW-0812">Transmembrane</keyword>
<proteinExistence type="predicted"/>
<keyword evidence="1" id="KW-0472">Membrane</keyword>
<evidence type="ECO:0000256" key="1">
    <source>
        <dbReference type="SAM" id="Phobius"/>
    </source>
</evidence>
<protein>
    <submittedName>
        <fullName evidence="2">Uncharacterized protein</fullName>
    </submittedName>
</protein>
<accession>A0A1L8SS39</accession>
<name>A0A1L8SS39_9ENTE</name>
<evidence type="ECO:0000313" key="2">
    <source>
        <dbReference type="EMBL" id="OJG34795.1"/>
    </source>
</evidence>
<comment type="caution">
    <text evidence="2">The sequence shown here is derived from an EMBL/GenBank/DDBJ whole genome shotgun (WGS) entry which is preliminary data.</text>
</comment>
<dbReference type="EMBL" id="JXKM01000012">
    <property type="protein sequence ID" value="OJG34795.1"/>
    <property type="molecule type" value="Genomic_DNA"/>
</dbReference>
<sequence>MISDLFILIGLAFFIKVFFDGAKKLVIGADGDVVKTKTFMIHGVLGIAFMIAARLLTVLL</sequence>
<dbReference type="AlphaFoldDB" id="A0A1L8SS39"/>
<feature type="transmembrane region" description="Helical" evidence="1">
    <location>
        <begin position="39"/>
        <end position="59"/>
    </location>
</feature>
<dbReference type="OrthoDB" id="2190669at2"/>
<organism evidence="2 3">
    <name type="scientific">Enterococcus devriesei</name>
    <dbReference type="NCBI Taxonomy" id="319970"/>
    <lineage>
        <taxon>Bacteria</taxon>
        <taxon>Bacillati</taxon>
        <taxon>Bacillota</taxon>
        <taxon>Bacilli</taxon>
        <taxon>Lactobacillales</taxon>
        <taxon>Enterococcaceae</taxon>
        <taxon>Enterococcus</taxon>
    </lineage>
</organism>
<dbReference type="Proteomes" id="UP000183700">
    <property type="component" value="Unassembled WGS sequence"/>
</dbReference>
<dbReference type="RefSeq" id="WP_071863036.1">
    <property type="nucleotide sequence ID" value="NZ_CAURXW010000010.1"/>
</dbReference>
<keyword evidence="1" id="KW-1133">Transmembrane helix</keyword>
<keyword evidence="3" id="KW-1185">Reference proteome</keyword>
<gene>
    <name evidence="2" type="ORF">RV00_GL000677</name>
</gene>